<accession>A0A9D2Q1N2</accession>
<dbReference type="EMBL" id="DWWA01000007">
    <property type="protein sequence ID" value="HJC71298.1"/>
    <property type="molecule type" value="Genomic_DNA"/>
</dbReference>
<dbReference type="PROSITE" id="PS50929">
    <property type="entry name" value="ABC_TM1F"/>
    <property type="match status" value="1"/>
</dbReference>
<keyword evidence="6 8" id="KW-1133">Transmembrane helix</keyword>
<dbReference type="InterPro" id="IPR039421">
    <property type="entry name" value="Type_1_exporter"/>
</dbReference>
<dbReference type="PANTHER" id="PTHR43394">
    <property type="entry name" value="ATP-DEPENDENT PERMEASE MDL1, MITOCHONDRIAL"/>
    <property type="match status" value="1"/>
</dbReference>
<evidence type="ECO:0000256" key="6">
    <source>
        <dbReference type="ARBA" id="ARBA00022989"/>
    </source>
</evidence>
<dbReference type="CDD" id="cd03254">
    <property type="entry name" value="ABCC_Glucan_exporter_like"/>
    <property type="match status" value="1"/>
</dbReference>
<dbReference type="PANTHER" id="PTHR43394:SF1">
    <property type="entry name" value="ATP-BINDING CASSETTE SUB-FAMILY B MEMBER 10, MITOCHONDRIAL"/>
    <property type="match status" value="1"/>
</dbReference>
<organism evidence="11 12">
    <name type="scientific">Candidatus Ruthenibacterium merdavium</name>
    <dbReference type="NCBI Taxonomy" id="2838752"/>
    <lineage>
        <taxon>Bacteria</taxon>
        <taxon>Bacillati</taxon>
        <taxon>Bacillota</taxon>
        <taxon>Clostridia</taxon>
        <taxon>Eubacteriales</taxon>
        <taxon>Oscillospiraceae</taxon>
        <taxon>Ruthenibacterium</taxon>
    </lineage>
</organism>
<comment type="subcellular location">
    <subcellularLocation>
        <location evidence="1">Cell membrane</location>
        <topology evidence="1">Multi-pass membrane protein</topology>
    </subcellularLocation>
</comment>
<dbReference type="InterPro" id="IPR036640">
    <property type="entry name" value="ABC1_TM_sf"/>
</dbReference>
<dbReference type="SMART" id="SM00382">
    <property type="entry name" value="AAA"/>
    <property type="match status" value="1"/>
</dbReference>
<keyword evidence="2" id="KW-0813">Transport</keyword>
<dbReference type="Gene3D" id="3.40.50.300">
    <property type="entry name" value="P-loop containing nucleotide triphosphate hydrolases"/>
    <property type="match status" value="1"/>
</dbReference>
<dbReference type="InterPro" id="IPR027417">
    <property type="entry name" value="P-loop_NTPase"/>
</dbReference>
<keyword evidence="7 8" id="KW-0472">Membrane</keyword>
<dbReference type="GO" id="GO:0005524">
    <property type="term" value="F:ATP binding"/>
    <property type="evidence" value="ECO:0007669"/>
    <property type="project" value="UniProtKB-KW"/>
</dbReference>
<evidence type="ECO:0000259" key="9">
    <source>
        <dbReference type="PROSITE" id="PS50893"/>
    </source>
</evidence>
<dbReference type="AlphaFoldDB" id="A0A9D2Q1N2"/>
<dbReference type="InterPro" id="IPR003593">
    <property type="entry name" value="AAA+_ATPase"/>
</dbReference>
<dbReference type="PROSITE" id="PS50893">
    <property type="entry name" value="ABC_TRANSPORTER_2"/>
    <property type="match status" value="1"/>
</dbReference>
<feature type="transmembrane region" description="Helical" evidence="8">
    <location>
        <begin position="30"/>
        <end position="48"/>
    </location>
</feature>
<evidence type="ECO:0000256" key="1">
    <source>
        <dbReference type="ARBA" id="ARBA00004651"/>
    </source>
</evidence>
<reference evidence="11" key="1">
    <citation type="journal article" date="2021" name="PeerJ">
        <title>Extensive microbial diversity within the chicken gut microbiome revealed by metagenomics and culture.</title>
        <authorList>
            <person name="Gilroy R."/>
            <person name="Ravi A."/>
            <person name="Getino M."/>
            <person name="Pursley I."/>
            <person name="Horton D.L."/>
            <person name="Alikhan N.F."/>
            <person name="Baker D."/>
            <person name="Gharbi K."/>
            <person name="Hall N."/>
            <person name="Watson M."/>
            <person name="Adriaenssens E.M."/>
            <person name="Foster-Nyarko E."/>
            <person name="Jarju S."/>
            <person name="Secka A."/>
            <person name="Antonio M."/>
            <person name="Oren A."/>
            <person name="Chaudhuri R.R."/>
            <person name="La Ragione R."/>
            <person name="Hildebrand F."/>
            <person name="Pallen M.J."/>
        </authorList>
    </citation>
    <scope>NUCLEOTIDE SEQUENCE</scope>
    <source>
        <strain evidence="11">5933</strain>
    </source>
</reference>
<evidence type="ECO:0000313" key="11">
    <source>
        <dbReference type="EMBL" id="HJC71298.1"/>
    </source>
</evidence>
<dbReference type="CDD" id="cd18540">
    <property type="entry name" value="ABC_6TM_exporter_like"/>
    <property type="match status" value="1"/>
</dbReference>
<dbReference type="SUPFAM" id="SSF90123">
    <property type="entry name" value="ABC transporter transmembrane region"/>
    <property type="match status" value="1"/>
</dbReference>
<feature type="transmembrane region" description="Helical" evidence="8">
    <location>
        <begin position="68"/>
        <end position="90"/>
    </location>
</feature>
<dbReference type="FunFam" id="3.40.50.300:FF:000287">
    <property type="entry name" value="Multidrug ABC transporter ATP-binding protein"/>
    <property type="match status" value="1"/>
</dbReference>
<name>A0A9D2Q1N2_9FIRM</name>
<dbReference type="InterPro" id="IPR003439">
    <property type="entry name" value="ABC_transporter-like_ATP-bd"/>
</dbReference>
<evidence type="ECO:0000256" key="4">
    <source>
        <dbReference type="ARBA" id="ARBA00022741"/>
    </source>
</evidence>
<dbReference type="InterPro" id="IPR011527">
    <property type="entry name" value="ABC1_TM_dom"/>
</dbReference>
<feature type="transmembrane region" description="Helical" evidence="8">
    <location>
        <begin position="171"/>
        <end position="189"/>
    </location>
</feature>
<dbReference type="Gene3D" id="1.20.1560.10">
    <property type="entry name" value="ABC transporter type 1, transmembrane domain"/>
    <property type="match status" value="1"/>
</dbReference>
<keyword evidence="3 8" id="KW-0812">Transmembrane</keyword>
<feature type="transmembrane region" description="Helical" evidence="8">
    <location>
        <begin position="248"/>
        <end position="271"/>
    </location>
</feature>
<sequence>MHEQKEYQNTKVDLRVWKRLIAYAMRRPQTVIRLMLTLLVVACVDLAYPQLTRFAIDYFITGKTTEGIGLFAAVYALVVILQGTGVFFFVRGAGKLEMDISYDIRQDAFSRLQQLSFSFYDTTSVGWLMARMGSDVSRLAEMIAWSLVDLCWSGFYVLGIIAVLLWMHWQLGLIVLCVAPILAALCVFFQRKILRQQRLVRAANSRITGAFNEGIMGAVTTKTLVREEAGCEEFRSLTGGMKQAAVRAALWSALFMPIVVALGSVSTALALSGGGKLVLGGVLGLGTLSAFLSYTTQLFDPIQQLANILAEMQAAQASAERVIDLLDTQPDIVDSPEVEAVYGTTLAPRRENWEPITGKIEFSHVDFRYKTGETVLHDFNLTVEPNQTIALVGETGSGKSTIVNLVCRFYEPTSGQVLIDGKDYRERSQLWLQSALGYVLQTPHLFSGTIAENIRFGKPDATMDEVRQAAKLACADGFIEAMEQGYETQVGEGGGRLSTGQKQLICFARVLLADPRIFILDEATSSIDTETEQLIQTAISKVLSGRTSFVVAHRLSTIRGADQILVIDKGEIAEAGTHEELLAKKGRYYQLYTHQYHSEAFDAAK</sequence>
<evidence type="ECO:0000256" key="5">
    <source>
        <dbReference type="ARBA" id="ARBA00022840"/>
    </source>
</evidence>
<keyword evidence="4" id="KW-0547">Nucleotide-binding</keyword>
<feature type="domain" description="ABC transporter" evidence="9">
    <location>
        <begin position="360"/>
        <end position="594"/>
    </location>
</feature>
<dbReference type="Pfam" id="PF00664">
    <property type="entry name" value="ABC_membrane"/>
    <property type="match status" value="1"/>
</dbReference>
<keyword evidence="5 11" id="KW-0067">ATP-binding</keyword>
<dbReference type="GO" id="GO:0015421">
    <property type="term" value="F:ABC-type oligopeptide transporter activity"/>
    <property type="evidence" value="ECO:0007669"/>
    <property type="project" value="TreeGrafter"/>
</dbReference>
<reference evidence="11" key="2">
    <citation type="submission" date="2021-04" db="EMBL/GenBank/DDBJ databases">
        <authorList>
            <person name="Gilroy R."/>
        </authorList>
    </citation>
    <scope>NUCLEOTIDE SEQUENCE</scope>
    <source>
        <strain evidence="11">5933</strain>
    </source>
</reference>
<feature type="domain" description="ABC transmembrane type-1" evidence="10">
    <location>
        <begin position="34"/>
        <end position="314"/>
    </location>
</feature>
<evidence type="ECO:0000313" key="12">
    <source>
        <dbReference type="Proteomes" id="UP000823918"/>
    </source>
</evidence>
<gene>
    <name evidence="11" type="ORF">H9698_00695</name>
</gene>
<evidence type="ECO:0000256" key="8">
    <source>
        <dbReference type="SAM" id="Phobius"/>
    </source>
</evidence>
<dbReference type="GO" id="GO:0016887">
    <property type="term" value="F:ATP hydrolysis activity"/>
    <property type="evidence" value="ECO:0007669"/>
    <property type="project" value="InterPro"/>
</dbReference>
<evidence type="ECO:0000256" key="7">
    <source>
        <dbReference type="ARBA" id="ARBA00023136"/>
    </source>
</evidence>
<dbReference type="Pfam" id="PF00005">
    <property type="entry name" value="ABC_tran"/>
    <property type="match status" value="1"/>
</dbReference>
<comment type="caution">
    <text evidence="11">The sequence shown here is derived from an EMBL/GenBank/DDBJ whole genome shotgun (WGS) entry which is preliminary data.</text>
</comment>
<dbReference type="GO" id="GO:0005886">
    <property type="term" value="C:plasma membrane"/>
    <property type="evidence" value="ECO:0007669"/>
    <property type="project" value="UniProtKB-SubCell"/>
</dbReference>
<evidence type="ECO:0000259" key="10">
    <source>
        <dbReference type="PROSITE" id="PS50929"/>
    </source>
</evidence>
<evidence type="ECO:0000256" key="2">
    <source>
        <dbReference type="ARBA" id="ARBA00022448"/>
    </source>
</evidence>
<proteinExistence type="predicted"/>
<dbReference type="Proteomes" id="UP000823918">
    <property type="component" value="Unassembled WGS sequence"/>
</dbReference>
<protein>
    <submittedName>
        <fullName evidence="11">ABC transporter ATP-binding protein/permease</fullName>
    </submittedName>
</protein>
<dbReference type="SUPFAM" id="SSF52540">
    <property type="entry name" value="P-loop containing nucleoside triphosphate hydrolases"/>
    <property type="match status" value="1"/>
</dbReference>
<feature type="transmembrane region" description="Helical" evidence="8">
    <location>
        <begin position="142"/>
        <end position="165"/>
    </location>
</feature>
<evidence type="ECO:0000256" key="3">
    <source>
        <dbReference type="ARBA" id="ARBA00022692"/>
    </source>
</evidence>